<evidence type="ECO:0000313" key="2">
    <source>
        <dbReference type="Proteomes" id="UP000774617"/>
    </source>
</evidence>
<evidence type="ECO:0000313" key="1">
    <source>
        <dbReference type="EMBL" id="KAH7038914.1"/>
    </source>
</evidence>
<proteinExistence type="predicted"/>
<dbReference type="EMBL" id="JAGTJR010000032">
    <property type="protein sequence ID" value="KAH7038914.1"/>
    <property type="molecule type" value="Genomic_DNA"/>
</dbReference>
<dbReference type="Proteomes" id="UP000774617">
    <property type="component" value="Unassembled WGS sequence"/>
</dbReference>
<dbReference type="PANTHER" id="PTHR21166:SF2">
    <property type="entry name" value="CELL DIVISION CONTROL PROTEIN 24 OB DOMAIN-CONTAINING PROTEIN-RELATED"/>
    <property type="match status" value="1"/>
</dbReference>
<accession>A0ABQ8FZW1</accession>
<reference evidence="1 2" key="1">
    <citation type="journal article" date="2021" name="Nat. Commun.">
        <title>Genetic determinants of endophytism in the Arabidopsis root mycobiome.</title>
        <authorList>
            <person name="Mesny F."/>
            <person name="Miyauchi S."/>
            <person name="Thiergart T."/>
            <person name="Pickel B."/>
            <person name="Atanasova L."/>
            <person name="Karlsson M."/>
            <person name="Huettel B."/>
            <person name="Barry K.W."/>
            <person name="Haridas S."/>
            <person name="Chen C."/>
            <person name="Bauer D."/>
            <person name="Andreopoulos W."/>
            <person name="Pangilinan J."/>
            <person name="LaButti K."/>
            <person name="Riley R."/>
            <person name="Lipzen A."/>
            <person name="Clum A."/>
            <person name="Drula E."/>
            <person name="Henrissat B."/>
            <person name="Kohler A."/>
            <person name="Grigoriev I.V."/>
            <person name="Martin F.M."/>
            <person name="Hacquard S."/>
        </authorList>
    </citation>
    <scope>NUCLEOTIDE SEQUENCE [LARGE SCALE GENOMIC DNA]</scope>
    <source>
        <strain evidence="1 2">MPI-SDFR-AT-0080</strain>
    </source>
</reference>
<dbReference type="PANTHER" id="PTHR21166">
    <property type="entry name" value="CELL DIVISION CONTROL PROTEIN 24 OB DOMAIN-CONTAINING PROTEIN-RELATED"/>
    <property type="match status" value="1"/>
</dbReference>
<name>A0ABQ8FZW1_9PEZI</name>
<comment type="caution">
    <text evidence="1">The sequence shown here is derived from an EMBL/GenBank/DDBJ whole genome shotgun (WGS) entry which is preliminary data.</text>
</comment>
<organism evidence="1 2">
    <name type="scientific">Macrophomina phaseolina</name>
    <dbReference type="NCBI Taxonomy" id="35725"/>
    <lineage>
        <taxon>Eukaryota</taxon>
        <taxon>Fungi</taxon>
        <taxon>Dikarya</taxon>
        <taxon>Ascomycota</taxon>
        <taxon>Pezizomycotina</taxon>
        <taxon>Dothideomycetes</taxon>
        <taxon>Dothideomycetes incertae sedis</taxon>
        <taxon>Botryosphaeriales</taxon>
        <taxon>Botryosphaeriaceae</taxon>
        <taxon>Macrophomina</taxon>
    </lineage>
</organism>
<gene>
    <name evidence="1" type="ORF">B0J12DRAFT_606675</name>
</gene>
<dbReference type="InterPro" id="IPR052469">
    <property type="entry name" value="MEIOB"/>
</dbReference>
<protein>
    <recommendedName>
        <fullName evidence="3">Nucleic acid-binding protein</fullName>
    </recommendedName>
</protein>
<sequence length="487" mass="52551">MSNKTFIPGDGFTAREIANSPGTQPVTGPFTPLHGIPYQEVSLLNLSPTDFSVTFTGRIVNIYAAIMRRAPKTAKGCLRCTVSDGEGAVTVRVWHGKVAFPLRIGSLITVWTTHITLPEHNGVSPSSVSLYTSIFPERDRACHLQIHDDSADNDLRCRKPLGASGHEEQRFMTLATFAAGGWEAPDAKLLVCVKSVGARKTVGSANAAATVTTVHLFDHTTTAATPTTISLWEASSTSAAAWKPHHTVLVLTAPGFRTPTSTSTQGGPIWLSITANTLVEVDPRCRDAHWLRTHAAHLLKRQHCNPAFPASAFPAVCEIQAAATRILFTLADLDLFARAAGNEGRAVVGWLSVVVTEVRLTELRRRSALGGLSSECGATLYANTTVVTCSHCEREDIRLRMNPRVLGPVIDETGCVATGKLNFADDAWGQLFGRDLDALIALDLETLRALEERMLWVRVTLLVGWVGGCREEGWEGLGTLCVLAVSE</sequence>
<evidence type="ECO:0008006" key="3">
    <source>
        <dbReference type="Google" id="ProtNLM"/>
    </source>
</evidence>
<keyword evidence="2" id="KW-1185">Reference proteome</keyword>